<evidence type="ECO:0000313" key="6">
    <source>
        <dbReference type="EMBL" id="MDC0666993.1"/>
    </source>
</evidence>
<evidence type="ECO:0000256" key="2">
    <source>
        <dbReference type="ARBA" id="ARBA00022723"/>
    </source>
</evidence>
<dbReference type="Proteomes" id="UP001217838">
    <property type="component" value="Unassembled WGS sequence"/>
</dbReference>
<dbReference type="EMBL" id="JAQNDN010000001">
    <property type="protein sequence ID" value="MDC0666993.1"/>
    <property type="molecule type" value="Genomic_DNA"/>
</dbReference>
<dbReference type="InterPro" id="IPR001279">
    <property type="entry name" value="Metallo-B-lactamas"/>
</dbReference>
<proteinExistence type="inferred from homology"/>
<reference evidence="6 7" key="1">
    <citation type="submission" date="2022-11" db="EMBL/GenBank/DDBJ databases">
        <title>Minimal conservation of predation-associated metabolite biosynthetic gene clusters underscores biosynthetic potential of Myxococcota including descriptions for ten novel species: Archangium lansinium sp. nov., Myxococcus landrumus sp. nov., Nannocystis bai.</title>
        <authorList>
            <person name="Ahearne A."/>
            <person name="Stevens C."/>
            <person name="Dowd S."/>
        </authorList>
    </citation>
    <scope>NUCLEOTIDE SEQUENCE [LARGE SCALE GENOMIC DNA]</scope>
    <source>
        <strain evidence="6 7">NCELM</strain>
    </source>
</reference>
<evidence type="ECO:0000313" key="7">
    <source>
        <dbReference type="Proteomes" id="UP001217838"/>
    </source>
</evidence>
<accession>A0ABT5AZR6</accession>
<name>A0ABT5AZR6_9BACT</name>
<evidence type="ECO:0000256" key="1">
    <source>
        <dbReference type="ARBA" id="ARBA00007749"/>
    </source>
</evidence>
<dbReference type="PANTHER" id="PTHR42978">
    <property type="entry name" value="QUORUM-QUENCHING LACTONASE YTNP-RELATED-RELATED"/>
    <property type="match status" value="1"/>
</dbReference>
<keyword evidence="4" id="KW-0862">Zinc</keyword>
<protein>
    <submittedName>
        <fullName evidence="6">MBL fold metallo-hydrolase</fullName>
    </submittedName>
</protein>
<dbReference type="SMART" id="SM00849">
    <property type="entry name" value="Lactamase_B"/>
    <property type="match status" value="1"/>
</dbReference>
<feature type="domain" description="Metallo-beta-lactamase" evidence="5">
    <location>
        <begin position="26"/>
        <end position="258"/>
    </location>
</feature>
<organism evidence="6 7">
    <name type="scientific">Nannocystis radixulma</name>
    <dbReference type="NCBI Taxonomy" id="2995305"/>
    <lineage>
        <taxon>Bacteria</taxon>
        <taxon>Pseudomonadati</taxon>
        <taxon>Myxococcota</taxon>
        <taxon>Polyangia</taxon>
        <taxon>Nannocystales</taxon>
        <taxon>Nannocystaceae</taxon>
        <taxon>Nannocystis</taxon>
    </lineage>
</organism>
<keyword evidence="2" id="KW-0479">Metal-binding</keyword>
<dbReference type="PANTHER" id="PTHR42978:SF3">
    <property type="entry name" value="BLR3078 PROTEIN"/>
    <property type="match status" value="1"/>
</dbReference>
<dbReference type="CDD" id="cd07742">
    <property type="entry name" value="metallo-hydrolase-like_MBL-fold"/>
    <property type="match status" value="1"/>
</dbReference>
<dbReference type="InterPro" id="IPR051013">
    <property type="entry name" value="MBL_superfamily_lactonases"/>
</dbReference>
<sequence>MRVHHIDCLGSRPFVLSGRLGRGEIVSHCLIVETARELVLVDTGVSSGIMSEPRAGFGLANLWLAQPRIEPEDTAVRQLVRLGYDPDDVRHVILTHLDFDHAGGIADFPRAQVHVYGPELRAALSPSSRFERFRYDRSLWAHGPSWQVHELDGGERWFGFEAVRQLGGLGPEILLVPLTGHTRGHVGVAIDTGGSWLLHAGDAYYVREQLQPTGRGSQLALALLDRTPLERPSYRHNQQRLRELVATQGDAVSVFSSHDRHEFDAWRAGGE</sequence>
<dbReference type="SUPFAM" id="SSF56281">
    <property type="entry name" value="Metallo-hydrolase/oxidoreductase"/>
    <property type="match status" value="1"/>
</dbReference>
<dbReference type="RefSeq" id="WP_271994791.1">
    <property type="nucleotide sequence ID" value="NZ_JAQNDN010000001.1"/>
</dbReference>
<evidence type="ECO:0000256" key="4">
    <source>
        <dbReference type="ARBA" id="ARBA00022833"/>
    </source>
</evidence>
<evidence type="ECO:0000256" key="3">
    <source>
        <dbReference type="ARBA" id="ARBA00022801"/>
    </source>
</evidence>
<dbReference type="Pfam" id="PF00753">
    <property type="entry name" value="Lactamase_B"/>
    <property type="match status" value="1"/>
</dbReference>
<dbReference type="InterPro" id="IPR036866">
    <property type="entry name" value="RibonucZ/Hydroxyglut_hydro"/>
</dbReference>
<comment type="caution">
    <text evidence="6">The sequence shown here is derived from an EMBL/GenBank/DDBJ whole genome shotgun (WGS) entry which is preliminary data.</text>
</comment>
<gene>
    <name evidence="6" type="ORF">POL58_04560</name>
</gene>
<dbReference type="Gene3D" id="3.60.15.10">
    <property type="entry name" value="Ribonuclease Z/Hydroxyacylglutathione hydrolase-like"/>
    <property type="match status" value="1"/>
</dbReference>
<keyword evidence="3" id="KW-0378">Hydrolase</keyword>
<comment type="similarity">
    <text evidence="1">Belongs to the metallo-beta-lactamase superfamily.</text>
</comment>
<evidence type="ECO:0000259" key="5">
    <source>
        <dbReference type="SMART" id="SM00849"/>
    </source>
</evidence>
<keyword evidence="7" id="KW-1185">Reference proteome</keyword>